<sequence>MDELIVEAGDVVATDFGLYTHLSLVTDRFSDTGKPMLISASGRTGTVLEKDWDVVTEGRKTWITKTKVKSLMSVHEVLARAREQIGEWSYSVTGKNCEHFINWAMGLEVTSAQVKAGAAGAAIGAAAVGIFFEKPTLGKFLGVAFLAGLLGVLAAKPKKRHQKR</sequence>
<evidence type="ECO:0000313" key="3">
    <source>
        <dbReference type="EMBL" id="VFJ91565.1"/>
    </source>
</evidence>
<name>A0A450UGB2_9GAMM</name>
<dbReference type="InterPro" id="IPR007053">
    <property type="entry name" value="LRAT_dom"/>
</dbReference>
<evidence type="ECO:0000259" key="2">
    <source>
        <dbReference type="Pfam" id="PF04970"/>
    </source>
</evidence>
<keyword evidence="3" id="KW-0808">Transferase</keyword>
<dbReference type="GO" id="GO:0016746">
    <property type="term" value="F:acyltransferase activity"/>
    <property type="evidence" value="ECO:0007669"/>
    <property type="project" value="UniProtKB-KW"/>
</dbReference>
<accession>A0A450UGB2</accession>
<dbReference type="Gene3D" id="3.90.1720.10">
    <property type="entry name" value="endopeptidase domain like (from Nostoc punctiforme)"/>
    <property type="match status" value="1"/>
</dbReference>
<feature type="domain" description="LRAT" evidence="2">
    <location>
        <begin position="30"/>
        <end position="104"/>
    </location>
</feature>
<protein>
    <submittedName>
        <fullName evidence="3">Lecithin retinol acyltransferase</fullName>
    </submittedName>
</protein>
<keyword evidence="3" id="KW-0012">Acyltransferase</keyword>
<dbReference type="Pfam" id="PF04970">
    <property type="entry name" value="LRAT"/>
    <property type="match status" value="1"/>
</dbReference>
<evidence type="ECO:0000256" key="1">
    <source>
        <dbReference type="SAM" id="Phobius"/>
    </source>
</evidence>
<dbReference type="AlphaFoldDB" id="A0A450UGB2"/>
<feature type="transmembrane region" description="Helical" evidence="1">
    <location>
        <begin position="138"/>
        <end position="155"/>
    </location>
</feature>
<organism evidence="3">
    <name type="scientific">Candidatus Kentrum sp. LFY</name>
    <dbReference type="NCBI Taxonomy" id="2126342"/>
    <lineage>
        <taxon>Bacteria</taxon>
        <taxon>Pseudomonadati</taxon>
        <taxon>Pseudomonadota</taxon>
        <taxon>Gammaproteobacteria</taxon>
        <taxon>Candidatus Kentrum</taxon>
    </lineage>
</organism>
<keyword evidence="1" id="KW-1133">Transmembrane helix</keyword>
<reference evidence="3" key="1">
    <citation type="submission" date="2019-02" db="EMBL/GenBank/DDBJ databases">
        <authorList>
            <person name="Gruber-Vodicka R. H."/>
            <person name="Seah K. B. B."/>
        </authorList>
    </citation>
    <scope>NUCLEOTIDE SEQUENCE</scope>
    <source>
        <strain evidence="3">BECK_M6</strain>
    </source>
</reference>
<gene>
    <name evidence="3" type="ORF">BECKLFY1418A_GA0070994_10174</name>
</gene>
<dbReference type="EMBL" id="CAADFH010000017">
    <property type="protein sequence ID" value="VFJ91565.1"/>
    <property type="molecule type" value="Genomic_DNA"/>
</dbReference>
<keyword evidence="1" id="KW-0812">Transmembrane</keyword>
<proteinExistence type="predicted"/>
<keyword evidence="1" id="KW-0472">Membrane</keyword>